<sequence>MSRSVFSLPDYRILAPVLEVLTSPAYLFQLDSVPNGDHSHSTVGDLARECNFVLILVQTTSCKPKPQALNAKTSRQPLSNLNPSLISSSSTNYWSGLSIAPSSANHSASPNLSSGTHLSFSSSTNLSSGTNLSSSTNLSLGTNHSDQSLDTIPALGTAHEFDLPNPSSQSVALTTGIDPHSADSRSVLAPRNSVACQQNFMFVPNETLPTISRSLRAKKGIRFAEPYVASKQSQPPKRKQDALPPSHSKRFAGSSSDHGVLWPNDIDEACTTFELPKPHGTKGPQGRNRLISVLVQDWNHLRDLIFRLGYKENRGSVSVQTCTWRDGRVQTFKQILSELNWTKDDFSMKNGIYLWARTATATKVWDFSHVVSQADQKLEATLYEIWKRLHYFFTSTSFQYDGDILLSEPDSLEYDLVNLHQLDIKNHKENIKLRLIDRP</sequence>
<accession>A0AA38NXF0</accession>
<dbReference type="EMBL" id="MU806966">
    <property type="protein sequence ID" value="KAJ3832413.1"/>
    <property type="molecule type" value="Genomic_DNA"/>
</dbReference>
<proteinExistence type="predicted"/>
<comment type="caution">
    <text evidence="2">The sequence shown here is derived from an EMBL/GenBank/DDBJ whole genome shotgun (WGS) entry which is preliminary data.</text>
</comment>
<name>A0AA38NXF0_9AGAR</name>
<feature type="region of interest" description="Disordered" evidence="1">
    <location>
        <begin position="226"/>
        <end position="258"/>
    </location>
</feature>
<evidence type="ECO:0000313" key="3">
    <source>
        <dbReference type="Proteomes" id="UP001163846"/>
    </source>
</evidence>
<gene>
    <name evidence="2" type="ORF">F5878DRAFT_666596</name>
</gene>
<dbReference type="AlphaFoldDB" id="A0AA38NXF0"/>
<organism evidence="2 3">
    <name type="scientific">Lentinula raphanica</name>
    <dbReference type="NCBI Taxonomy" id="153919"/>
    <lineage>
        <taxon>Eukaryota</taxon>
        <taxon>Fungi</taxon>
        <taxon>Dikarya</taxon>
        <taxon>Basidiomycota</taxon>
        <taxon>Agaricomycotina</taxon>
        <taxon>Agaricomycetes</taxon>
        <taxon>Agaricomycetidae</taxon>
        <taxon>Agaricales</taxon>
        <taxon>Marasmiineae</taxon>
        <taxon>Omphalotaceae</taxon>
        <taxon>Lentinula</taxon>
    </lineage>
</organism>
<feature type="region of interest" description="Disordered" evidence="1">
    <location>
        <begin position="105"/>
        <end position="139"/>
    </location>
</feature>
<dbReference type="Proteomes" id="UP001163846">
    <property type="component" value="Unassembled WGS sequence"/>
</dbReference>
<keyword evidence="3" id="KW-1185">Reference proteome</keyword>
<evidence type="ECO:0000313" key="2">
    <source>
        <dbReference type="EMBL" id="KAJ3832413.1"/>
    </source>
</evidence>
<evidence type="ECO:0000256" key="1">
    <source>
        <dbReference type="SAM" id="MobiDB-lite"/>
    </source>
</evidence>
<protein>
    <submittedName>
        <fullName evidence="2">Uncharacterized protein</fullName>
    </submittedName>
</protein>
<feature type="region of interest" description="Disordered" evidence="1">
    <location>
        <begin position="157"/>
        <end position="185"/>
    </location>
</feature>
<reference evidence="2" key="1">
    <citation type="submission" date="2022-08" db="EMBL/GenBank/DDBJ databases">
        <authorList>
            <consortium name="DOE Joint Genome Institute"/>
            <person name="Min B."/>
            <person name="Riley R."/>
            <person name="Sierra-Patev S."/>
            <person name="Naranjo-Ortiz M."/>
            <person name="Looney B."/>
            <person name="Konkel Z."/>
            <person name="Slot J.C."/>
            <person name="Sakamoto Y."/>
            <person name="Steenwyk J.L."/>
            <person name="Rokas A."/>
            <person name="Carro J."/>
            <person name="Camarero S."/>
            <person name="Ferreira P."/>
            <person name="Molpeceres G."/>
            <person name="Ruiz-Duenas F.J."/>
            <person name="Serrano A."/>
            <person name="Henrissat B."/>
            <person name="Drula E."/>
            <person name="Hughes K.W."/>
            <person name="Mata J.L."/>
            <person name="Ishikawa N.K."/>
            <person name="Vargas-Isla R."/>
            <person name="Ushijima S."/>
            <person name="Smith C.A."/>
            <person name="Ahrendt S."/>
            <person name="Andreopoulos W."/>
            <person name="He G."/>
            <person name="Labutti K."/>
            <person name="Lipzen A."/>
            <person name="Ng V."/>
            <person name="Sandor L."/>
            <person name="Barry K."/>
            <person name="Martinez A.T."/>
            <person name="Xiao Y."/>
            <person name="Gibbons J.G."/>
            <person name="Terashima K."/>
            <person name="Hibbett D.S."/>
            <person name="Grigoriev I.V."/>
        </authorList>
    </citation>
    <scope>NUCLEOTIDE SEQUENCE</scope>
    <source>
        <strain evidence="2">TFB9207</strain>
    </source>
</reference>